<dbReference type="GeneID" id="80019544"/>
<proteinExistence type="predicted"/>
<feature type="region of interest" description="Disordered" evidence="1">
    <location>
        <begin position="288"/>
        <end position="307"/>
    </location>
</feature>
<organism evidence="2 3">
    <name type="scientific">Mycobacterium phage MalagasyRose</name>
    <dbReference type="NCBI Taxonomy" id="2599870"/>
    <lineage>
        <taxon>Viruses</taxon>
        <taxon>Duplodnaviria</taxon>
        <taxon>Heunggongvirae</taxon>
        <taxon>Uroviricota</taxon>
        <taxon>Caudoviricetes</taxon>
        <taxon>Malagasyrosevirus</taxon>
        <taxon>Malagasyrosevirus malagasyrose</taxon>
    </lineage>
</organism>
<feature type="compositionally biased region" description="Basic and acidic residues" evidence="1">
    <location>
        <begin position="288"/>
        <end position="300"/>
    </location>
</feature>
<gene>
    <name evidence="2" type="primary">71</name>
    <name evidence="2" type="ORF">PBI_MALAGASYROSE_71</name>
</gene>
<evidence type="ECO:0000313" key="3">
    <source>
        <dbReference type="Proteomes" id="UP000326279"/>
    </source>
</evidence>
<dbReference type="KEGG" id="vg:80019544"/>
<name>A0A5J6TGN4_9CAUD</name>
<dbReference type="Proteomes" id="UP000326279">
    <property type="component" value="Segment"/>
</dbReference>
<accession>A0A5J6TGN4</accession>
<protein>
    <submittedName>
        <fullName evidence="2">Helix-turn-helix DNA binding domain protein</fullName>
    </submittedName>
</protein>
<dbReference type="RefSeq" id="YP_010754943.1">
    <property type="nucleotide sequence ID" value="NC_073465.1"/>
</dbReference>
<keyword evidence="3" id="KW-1185">Reference proteome</keyword>
<evidence type="ECO:0000313" key="2">
    <source>
        <dbReference type="EMBL" id="QFG08919.1"/>
    </source>
</evidence>
<dbReference type="EMBL" id="MN234170">
    <property type="protein sequence ID" value="QFG08919.1"/>
    <property type="molecule type" value="Genomic_DNA"/>
</dbReference>
<reference evidence="2 3" key="1">
    <citation type="submission" date="2019-07" db="EMBL/GenBank/DDBJ databases">
        <authorList>
            <person name="Garlena R.A."/>
            <person name="Russell D.A."/>
            <person name="Pope W.H."/>
            <person name="Jacobs-Sera D."/>
            <person name="Hatfull G.F."/>
        </authorList>
    </citation>
    <scope>NUCLEOTIDE SEQUENCE [LARGE SCALE GENOMIC DNA]</scope>
</reference>
<evidence type="ECO:0000256" key="1">
    <source>
        <dbReference type="SAM" id="MobiDB-lite"/>
    </source>
</evidence>
<sequence length="307" mass="33560">MSDSRVCAHCGAGCDADLVICWGCARSIRQLLREVPWLLTRLGESAYGQAKVAPRGAVKAVTAEVPGPPLNGRAADLLRDAGARLSAWGAQVLVDPPDSPVAVARALRAPGAFGAPMAAYRWAADALKWLTQWRSDALEAIDLPPELQYVGECGSVQFDTTGREVVCGARLYAPRGDVYVTCPRCGWPWPVDEMQQAMLDRVDGELKSAADMFRLLKWVGREVPRSSFYKLMAGVPCRAWRDGDRVVPAPGAWPSASAVPLYAYGDVVAGVDGWERARAERAELARLRREERERRERDALLTEQQSA</sequence>